<evidence type="ECO:0000256" key="4">
    <source>
        <dbReference type="ARBA" id="ARBA00022989"/>
    </source>
</evidence>
<feature type="transmembrane region" description="Helical" evidence="6">
    <location>
        <begin position="23"/>
        <end position="41"/>
    </location>
</feature>
<comment type="subcellular location">
    <subcellularLocation>
        <location evidence="1">Cell membrane</location>
        <topology evidence="1">Multi-pass membrane protein</topology>
    </subcellularLocation>
</comment>
<dbReference type="AlphaFoldDB" id="A0A323URF6"/>
<organism evidence="7 8">
    <name type="scientific">Parazoarcus communis SWub3 = DSM 12120</name>
    <dbReference type="NCBI Taxonomy" id="1121029"/>
    <lineage>
        <taxon>Bacteria</taxon>
        <taxon>Pseudomonadati</taxon>
        <taxon>Pseudomonadota</taxon>
        <taxon>Betaproteobacteria</taxon>
        <taxon>Rhodocyclales</taxon>
        <taxon>Zoogloeaceae</taxon>
        <taxon>Parazoarcus</taxon>
    </lineage>
</organism>
<dbReference type="PANTHER" id="PTHR40277:SF1">
    <property type="entry name" value="BLL5419 PROTEIN"/>
    <property type="match status" value="1"/>
</dbReference>
<feature type="transmembrane region" description="Helical" evidence="6">
    <location>
        <begin position="100"/>
        <end position="118"/>
    </location>
</feature>
<evidence type="ECO:0000313" key="7">
    <source>
        <dbReference type="EMBL" id="PZA14593.1"/>
    </source>
</evidence>
<dbReference type="GO" id="GO:0005886">
    <property type="term" value="C:plasma membrane"/>
    <property type="evidence" value="ECO:0007669"/>
    <property type="project" value="UniProtKB-SubCell"/>
</dbReference>
<protein>
    <submittedName>
        <fullName evidence="7">UPF0104 family protein</fullName>
    </submittedName>
</protein>
<feature type="transmembrane region" description="Helical" evidence="6">
    <location>
        <begin position="251"/>
        <end position="273"/>
    </location>
</feature>
<evidence type="ECO:0000313" key="8">
    <source>
        <dbReference type="Proteomes" id="UP000248259"/>
    </source>
</evidence>
<evidence type="ECO:0000256" key="3">
    <source>
        <dbReference type="ARBA" id="ARBA00022692"/>
    </source>
</evidence>
<dbReference type="OrthoDB" id="9126302at2"/>
<dbReference type="PANTHER" id="PTHR40277">
    <property type="entry name" value="BLL5419 PROTEIN"/>
    <property type="match status" value="1"/>
</dbReference>
<feature type="transmembrane region" description="Helical" evidence="6">
    <location>
        <begin position="216"/>
        <end position="239"/>
    </location>
</feature>
<keyword evidence="5 6" id="KW-0472">Membrane</keyword>
<proteinExistence type="predicted"/>
<reference evidence="7 8" key="1">
    <citation type="submission" date="2018-06" db="EMBL/GenBank/DDBJ databases">
        <title>Azoarcus communis strain SWub3 genome.</title>
        <authorList>
            <person name="Zorraquino Salvo V."/>
            <person name="Toubiana D."/>
            <person name="Blumwald E."/>
        </authorList>
    </citation>
    <scope>NUCLEOTIDE SEQUENCE [LARGE SCALE GENOMIC DNA]</scope>
    <source>
        <strain evidence="7 8">SWub3</strain>
    </source>
</reference>
<feature type="transmembrane region" description="Helical" evidence="6">
    <location>
        <begin position="147"/>
        <end position="167"/>
    </location>
</feature>
<keyword evidence="2" id="KW-1003">Cell membrane</keyword>
<evidence type="ECO:0000256" key="2">
    <source>
        <dbReference type="ARBA" id="ARBA00022475"/>
    </source>
</evidence>
<evidence type="ECO:0000256" key="1">
    <source>
        <dbReference type="ARBA" id="ARBA00004651"/>
    </source>
</evidence>
<feature type="transmembrane region" description="Helical" evidence="6">
    <location>
        <begin position="179"/>
        <end position="196"/>
    </location>
</feature>
<comment type="caution">
    <text evidence="7">The sequence shown here is derived from an EMBL/GenBank/DDBJ whole genome shotgun (WGS) entry which is preliminary data.</text>
</comment>
<sequence>MWMCWPCLQRAAMTDRLRLRLRASLRLLISAALLLGLVWLLDPLEVWASWQAARIALDPWWLAPALLMVLPQLVLSAWRWRFTAGRLGMALPMRRALGEYYLASFINQVLPGGVAGDLGRAWRHARWQQAGAAAWHAVLIERLSGQLAMILLAVLGVAASPALRAAVIEHGVTTSAGSALLLLVLLGGAVWGWARMGSRLRAFGRDLKLALIQPDVLAVQLVLSLLLAASYVLVFVCCARAIGVARPLAELLPLLPPVLLAMALPLTMAGWGVREGAAAGVWLLAGLPPAEGLAVSLVYGVVVLLSSVPGGLLLLRRGGVLAAQAGEALPPRR</sequence>
<keyword evidence="4 6" id="KW-1133">Transmembrane helix</keyword>
<evidence type="ECO:0000256" key="5">
    <source>
        <dbReference type="ARBA" id="ARBA00023136"/>
    </source>
</evidence>
<gene>
    <name evidence="7" type="ORF">DNK49_20950</name>
</gene>
<dbReference type="Pfam" id="PF03706">
    <property type="entry name" value="LPG_synthase_TM"/>
    <property type="match status" value="1"/>
</dbReference>
<feature type="transmembrane region" description="Helical" evidence="6">
    <location>
        <begin position="61"/>
        <end position="80"/>
    </location>
</feature>
<keyword evidence="8" id="KW-1185">Reference proteome</keyword>
<dbReference type="EMBL" id="QKOE01000026">
    <property type="protein sequence ID" value="PZA14593.1"/>
    <property type="molecule type" value="Genomic_DNA"/>
</dbReference>
<name>A0A323URF6_9RHOO</name>
<dbReference type="InterPro" id="IPR022791">
    <property type="entry name" value="L-PG_synthase/AglD"/>
</dbReference>
<keyword evidence="3 6" id="KW-0812">Transmembrane</keyword>
<accession>A0A323URF6</accession>
<dbReference type="Proteomes" id="UP000248259">
    <property type="component" value="Unassembled WGS sequence"/>
</dbReference>
<feature type="transmembrane region" description="Helical" evidence="6">
    <location>
        <begin position="293"/>
        <end position="315"/>
    </location>
</feature>
<evidence type="ECO:0000256" key="6">
    <source>
        <dbReference type="SAM" id="Phobius"/>
    </source>
</evidence>